<dbReference type="PANTHER" id="PTHR37299:SF1">
    <property type="entry name" value="STAGE 0 SPORULATION PROTEIN A HOMOLOG"/>
    <property type="match status" value="1"/>
</dbReference>
<dbReference type="EMBL" id="LOJF01000001">
    <property type="protein sequence ID" value="KUH59262.1"/>
    <property type="molecule type" value="Genomic_DNA"/>
</dbReference>
<dbReference type="STRING" id="1299998.AUL39_02735"/>
<dbReference type="PROSITE" id="PS50930">
    <property type="entry name" value="HTH_LYTTR"/>
    <property type="match status" value="1"/>
</dbReference>
<dbReference type="OrthoDB" id="236568at2"/>
<comment type="caution">
    <text evidence="4">The sequence shown here is derived from an EMBL/GenBank/DDBJ whole genome shotgun (WGS) entry which is preliminary data.</text>
</comment>
<dbReference type="SMART" id="SM00448">
    <property type="entry name" value="REC"/>
    <property type="match status" value="1"/>
</dbReference>
<dbReference type="GO" id="GO:0003677">
    <property type="term" value="F:DNA binding"/>
    <property type="evidence" value="ECO:0007669"/>
    <property type="project" value="InterPro"/>
</dbReference>
<name>A0A124EH24_TRASO</name>
<reference evidence="4 5" key="1">
    <citation type="submission" date="2015-12" db="EMBL/GenBank/DDBJ databases">
        <title>Draft Genome Sequence of Olsenella scatoligenes SK9K4T; a Producer of 3-Methylindole- (skatole) and 4-Methylphenol- (p-cresol) Isolated from Pig Feces.</title>
        <authorList>
            <person name="Li X."/>
            <person name="Borg B."/>
            <person name="Canibe N."/>
        </authorList>
    </citation>
    <scope>NUCLEOTIDE SEQUENCE [LARGE SCALE GENOMIC DNA]</scope>
    <source>
        <strain evidence="4 5">SK9K4</strain>
    </source>
</reference>
<sequence length="237" mass="26555">MIRAASVENDEDEERLLEEQLARYGLDRNVETSCVHYGTAEAFLDAPYDVDVVFMDIDLPGMNGMDAATQMRRCDTTTQIVFVTSLAQYAVKGYEVDAAGFIVKPVRFYDMAMCLDKVRRVISRNVGESITIRTQSGMYLFPVSDIEYVETSGHDLVYHFSSGASPIRVRDSLGRLAESLADKPFIRVSQGQLVNMMHVVRVAGSSLTLSGGDTLFFSRRCKRDCLNRIAQYMGRTI</sequence>
<evidence type="ECO:0000313" key="5">
    <source>
        <dbReference type="Proteomes" id="UP000054078"/>
    </source>
</evidence>
<evidence type="ECO:0000259" key="2">
    <source>
        <dbReference type="PROSITE" id="PS50110"/>
    </source>
</evidence>
<dbReference type="Pfam" id="PF00072">
    <property type="entry name" value="Response_reg"/>
    <property type="match status" value="1"/>
</dbReference>
<dbReference type="GO" id="GO:0000156">
    <property type="term" value="F:phosphorelay response regulator activity"/>
    <property type="evidence" value="ECO:0007669"/>
    <property type="project" value="InterPro"/>
</dbReference>
<keyword evidence="1" id="KW-0597">Phosphoprotein</keyword>
<evidence type="ECO:0008006" key="6">
    <source>
        <dbReference type="Google" id="ProtNLM"/>
    </source>
</evidence>
<accession>A0A124EH24</accession>
<feature type="domain" description="Response regulatory" evidence="2">
    <location>
        <begin position="3"/>
        <end position="119"/>
    </location>
</feature>
<dbReference type="InterPro" id="IPR046947">
    <property type="entry name" value="LytR-like"/>
</dbReference>
<dbReference type="PANTHER" id="PTHR37299">
    <property type="entry name" value="TRANSCRIPTIONAL REGULATOR-RELATED"/>
    <property type="match status" value="1"/>
</dbReference>
<organism evidence="4 5">
    <name type="scientific">Tractidigestivibacter scatoligenes</name>
    <name type="common">Olsenella scatoligenes</name>
    <dbReference type="NCBI Taxonomy" id="1299998"/>
    <lineage>
        <taxon>Bacteria</taxon>
        <taxon>Bacillati</taxon>
        <taxon>Actinomycetota</taxon>
        <taxon>Coriobacteriia</taxon>
        <taxon>Coriobacteriales</taxon>
        <taxon>Atopobiaceae</taxon>
        <taxon>Tractidigestivibacter</taxon>
    </lineage>
</organism>
<feature type="modified residue" description="4-aspartylphosphate" evidence="1">
    <location>
        <position position="56"/>
    </location>
</feature>
<evidence type="ECO:0000256" key="1">
    <source>
        <dbReference type="PROSITE-ProRule" id="PRU00169"/>
    </source>
</evidence>
<dbReference type="InterPro" id="IPR007492">
    <property type="entry name" value="LytTR_DNA-bd_dom"/>
</dbReference>
<evidence type="ECO:0000259" key="3">
    <source>
        <dbReference type="PROSITE" id="PS50930"/>
    </source>
</evidence>
<gene>
    <name evidence="4" type="ORF">AUL39_02735</name>
</gene>
<feature type="domain" description="HTH LytTR-type" evidence="3">
    <location>
        <begin position="130"/>
        <end position="220"/>
    </location>
</feature>
<dbReference type="Proteomes" id="UP000054078">
    <property type="component" value="Unassembled WGS sequence"/>
</dbReference>
<dbReference type="InterPro" id="IPR011006">
    <property type="entry name" value="CheY-like_superfamily"/>
</dbReference>
<dbReference type="Gene3D" id="3.40.50.2300">
    <property type="match status" value="1"/>
</dbReference>
<dbReference type="SUPFAM" id="SSF52172">
    <property type="entry name" value="CheY-like"/>
    <property type="match status" value="1"/>
</dbReference>
<protein>
    <recommendedName>
        <fullName evidence="6">DNA-binding response regulator</fullName>
    </recommendedName>
</protein>
<dbReference type="AlphaFoldDB" id="A0A124EH24"/>
<evidence type="ECO:0000313" key="4">
    <source>
        <dbReference type="EMBL" id="KUH59262.1"/>
    </source>
</evidence>
<dbReference type="PROSITE" id="PS50110">
    <property type="entry name" value="RESPONSE_REGULATORY"/>
    <property type="match status" value="1"/>
</dbReference>
<proteinExistence type="predicted"/>
<dbReference type="RefSeq" id="WP_059053372.1">
    <property type="nucleotide sequence ID" value="NZ_LOJF01000001.1"/>
</dbReference>
<dbReference type="Gene3D" id="2.40.50.1020">
    <property type="entry name" value="LytTr DNA-binding domain"/>
    <property type="match status" value="1"/>
</dbReference>
<dbReference type="InterPro" id="IPR001789">
    <property type="entry name" value="Sig_transdc_resp-reg_receiver"/>
</dbReference>
<keyword evidence="5" id="KW-1185">Reference proteome</keyword>
<dbReference type="Pfam" id="PF04397">
    <property type="entry name" value="LytTR"/>
    <property type="match status" value="1"/>
</dbReference>
<dbReference type="SMART" id="SM00850">
    <property type="entry name" value="LytTR"/>
    <property type="match status" value="1"/>
</dbReference>